<dbReference type="EMBL" id="BARV01000554">
    <property type="protein sequence ID" value="GAH99845.1"/>
    <property type="molecule type" value="Genomic_DNA"/>
</dbReference>
<proteinExistence type="predicted"/>
<comment type="caution">
    <text evidence="2">The sequence shown here is derived from an EMBL/GenBank/DDBJ whole genome shotgun (WGS) entry which is preliminary data.</text>
</comment>
<dbReference type="Gene3D" id="2.40.30.90">
    <property type="entry name" value="Bacterial fluorinating enzyme like"/>
    <property type="match status" value="1"/>
</dbReference>
<accession>X1L1S2</accession>
<evidence type="ECO:0000259" key="1">
    <source>
        <dbReference type="Pfam" id="PF20257"/>
    </source>
</evidence>
<dbReference type="SUPFAM" id="SSF101852">
    <property type="entry name" value="Bacterial fluorinating enzyme, C-terminal domain"/>
    <property type="match status" value="1"/>
</dbReference>
<dbReference type="AlphaFoldDB" id="X1L1S2"/>
<evidence type="ECO:0000313" key="2">
    <source>
        <dbReference type="EMBL" id="GAH99845.1"/>
    </source>
</evidence>
<reference evidence="2" key="1">
    <citation type="journal article" date="2014" name="Front. Microbiol.">
        <title>High frequency of phylogenetically diverse reductive dehalogenase-homologous genes in deep subseafloor sedimentary metagenomes.</title>
        <authorList>
            <person name="Kawai M."/>
            <person name="Futagami T."/>
            <person name="Toyoda A."/>
            <person name="Takaki Y."/>
            <person name="Nishi S."/>
            <person name="Hori S."/>
            <person name="Arai W."/>
            <person name="Tsubouchi T."/>
            <person name="Morono Y."/>
            <person name="Uchiyama I."/>
            <person name="Ito T."/>
            <person name="Fujiyama A."/>
            <person name="Inagaki F."/>
            <person name="Takami H."/>
        </authorList>
    </citation>
    <scope>NUCLEOTIDE SEQUENCE</scope>
    <source>
        <strain evidence="2">Expedition CK06-06</strain>
    </source>
</reference>
<organism evidence="2">
    <name type="scientific">marine sediment metagenome</name>
    <dbReference type="NCBI Taxonomy" id="412755"/>
    <lineage>
        <taxon>unclassified sequences</taxon>
        <taxon>metagenomes</taxon>
        <taxon>ecological metagenomes</taxon>
    </lineage>
</organism>
<dbReference type="InterPro" id="IPR046470">
    <property type="entry name" value="SAM_HAT_C"/>
</dbReference>
<protein>
    <recommendedName>
        <fullName evidence="1">S-adenosyl-l-methionine hydroxide adenosyltransferase C-terminal domain-containing protein</fullName>
    </recommendedName>
</protein>
<dbReference type="InterPro" id="IPR023227">
    <property type="entry name" value="SAM_OH_AdoTrfase_C_sf"/>
</dbReference>
<name>X1L1S2_9ZZZZ</name>
<feature type="domain" description="S-adenosyl-l-methionine hydroxide adenosyltransferase C-terminal" evidence="1">
    <location>
        <begin position="35"/>
        <end position="70"/>
    </location>
</feature>
<gene>
    <name evidence="2" type="ORF">S06H3_02018</name>
</gene>
<dbReference type="Pfam" id="PF20257">
    <property type="entry name" value="SAM_HAT_C"/>
    <property type="match status" value="1"/>
</dbReference>
<sequence>MPPKTGVSNSHGFKPRFELRFLKALRTLAQGAFIEGEGLMAIVGSSGYLEISLSSGSACDFLGMGVGDEMKVLPA</sequence>